<evidence type="ECO:0000313" key="2">
    <source>
        <dbReference type="EMBL" id="QPG76452.1"/>
    </source>
</evidence>
<dbReference type="AlphaFoldDB" id="A0A875S9D8"/>
<evidence type="ECO:0000256" key="1">
    <source>
        <dbReference type="SAM" id="MobiDB-lite"/>
    </source>
</evidence>
<accession>A0A875S9D8</accession>
<dbReference type="OrthoDB" id="10253329at2759"/>
<dbReference type="RefSeq" id="XP_038780017.1">
    <property type="nucleotide sequence ID" value="XM_038924089.1"/>
</dbReference>
<dbReference type="Proteomes" id="UP000662931">
    <property type="component" value="Chromosome 4"/>
</dbReference>
<feature type="compositionally biased region" description="Basic residues" evidence="1">
    <location>
        <begin position="36"/>
        <end position="47"/>
    </location>
</feature>
<feature type="compositionally biased region" description="Low complexity" evidence="1">
    <location>
        <begin position="26"/>
        <end position="35"/>
    </location>
</feature>
<feature type="region of interest" description="Disordered" evidence="1">
    <location>
        <begin position="1"/>
        <end position="54"/>
    </location>
</feature>
<keyword evidence="3" id="KW-1185">Reference proteome</keyword>
<reference evidence="2" key="1">
    <citation type="submission" date="2020-10" db="EMBL/GenBank/DDBJ databases">
        <authorList>
            <person name="Roach M.J.R."/>
        </authorList>
    </citation>
    <scope>NUCLEOTIDE SEQUENCE</scope>
    <source>
        <strain evidence="2">CBS 1945</strain>
    </source>
</reference>
<protein>
    <submittedName>
        <fullName evidence="2">Uncharacterized protein</fullName>
    </submittedName>
</protein>
<organism evidence="2 3">
    <name type="scientific">Eeniella nana</name>
    <name type="common">Yeast</name>
    <name type="synonym">Brettanomyces nanus</name>
    <dbReference type="NCBI Taxonomy" id="13502"/>
    <lineage>
        <taxon>Eukaryota</taxon>
        <taxon>Fungi</taxon>
        <taxon>Dikarya</taxon>
        <taxon>Ascomycota</taxon>
        <taxon>Saccharomycotina</taxon>
        <taxon>Pichiomycetes</taxon>
        <taxon>Pichiales</taxon>
        <taxon>Pichiaceae</taxon>
        <taxon>Brettanomyces</taxon>
    </lineage>
</organism>
<proteinExistence type="predicted"/>
<dbReference type="KEGG" id="bnn:FOA43_003841"/>
<name>A0A875S9D8_EENNA</name>
<dbReference type="GeneID" id="62197241"/>
<dbReference type="EMBL" id="CP064815">
    <property type="protein sequence ID" value="QPG76452.1"/>
    <property type="molecule type" value="Genomic_DNA"/>
</dbReference>
<feature type="region of interest" description="Disordered" evidence="1">
    <location>
        <begin position="244"/>
        <end position="266"/>
    </location>
</feature>
<sequence length="461" mass="53279">MSPQQDSPISKGPKDLPKNGVPKPKGNTPNTNRTSNRNRRRNGKKNKSIQSNDKERPLFLEIQKLVRNRMPITVNGNVVEDLTMTLDEHIKSLLDDKSNTENVYLSFVIHPSDPDFPYDLDFLNITLSIPQSYPHGAPFPTIVVLNDDIPKGFSANIEIGFKQIVATALHNRNNRRKNRGKKEFSEQNTDDDDVGIQIVGGNDLCGMLQTLDKYLERFLSMEKKETVKIVKVIKRYDQEVLEKEGKKAKQKQIQRNQEQNKKKTDDPATIIDSAILEKRNEEIEIFKQRLSHNHLRVFKDSPQNTTFKLELKFQEGSFTIEVEDSTEIVLKKLPIRLTVPKEYLSNPKRPLKMELDMSNDYNMKMVKSLEDQNLRLIFGKLISNMSSNFNYMAENVAKECCDIINGSDSELPKCYWTITSQLNYFIENIQKFMNLKNNFIKWFEENQTLNLELGKSSTLLD</sequence>
<gene>
    <name evidence="2" type="ORF">FOA43_003841</name>
</gene>
<evidence type="ECO:0000313" key="3">
    <source>
        <dbReference type="Proteomes" id="UP000662931"/>
    </source>
</evidence>